<proteinExistence type="inferred from homology"/>
<protein>
    <submittedName>
        <fullName evidence="4">Outer membrane porin HofQ</fullName>
    </submittedName>
</protein>
<dbReference type="Pfam" id="PF00263">
    <property type="entry name" value="Secretin"/>
    <property type="match status" value="1"/>
</dbReference>
<dbReference type="Gene3D" id="3.30.1370.130">
    <property type="match status" value="1"/>
</dbReference>
<name>A0ABM8FGU6_9GAMM</name>
<accession>A0ABM8FGU6</accession>
<feature type="chain" id="PRO_5045555369" evidence="2">
    <location>
        <begin position="23"/>
        <end position="393"/>
    </location>
</feature>
<dbReference type="InterPro" id="IPR004846">
    <property type="entry name" value="T2SS/T3SS_dom"/>
</dbReference>
<feature type="signal peptide" evidence="2">
    <location>
        <begin position="1"/>
        <end position="22"/>
    </location>
</feature>
<dbReference type="RefSeq" id="WP_265728759.1">
    <property type="nucleotide sequence ID" value="NZ_AP027271.1"/>
</dbReference>
<evidence type="ECO:0000256" key="1">
    <source>
        <dbReference type="RuleBase" id="RU004003"/>
    </source>
</evidence>
<organism evidence="4 5">
    <name type="scientific">Marinomonas pontica</name>
    <dbReference type="NCBI Taxonomy" id="264739"/>
    <lineage>
        <taxon>Bacteria</taxon>
        <taxon>Pseudomonadati</taxon>
        <taxon>Pseudomonadota</taxon>
        <taxon>Gammaproteobacteria</taxon>
        <taxon>Oceanospirillales</taxon>
        <taxon>Oceanospirillaceae</taxon>
        <taxon>Marinomonas</taxon>
    </lineage>
</organism>
<keyword evidence="2" id="KW-0732">Signal</keyword>
<evidence type="ECO:0000313" key="4">
    <source>
        <dbReference type="EMBL" id="BDX04211.1"/>
    </source>
</evidence>
<dbReference type="Proteomes" id="UP001307608">
    <property type="component" value="Chromosome"/>
</dbReference>
<evidence type="ECO:0000256" key="2">
    <source>
        <dbReference type="SAM" id="SignalP"/>
    </source>
</evidence>
<dbReference type="PANTHER" id="PTHR30604:SF1">
    <property type="entry name" value="DNA UTILIZATION PROTEIN HOFQ"/>
    <property type="match status" value="1"/>
</dbReference>
<reference evidence="4 5" key="1">
    <citation type="submission" date="2023-01" db="EMBL/GenBank/DDBJ databases">
        <title>Complete genome sequence of Marinomonas pontica strain 200518_36.</title>
        <authorList>
            <person name="Ueki S."/>
            <person name="Gajardo G."/>
            <person name="Maruyama F."/>
        </authorList>
    </citation>
    <scope>NUCLEOTIDE SEQUENCE [LARGE SCALE GENOMIC DNA]</scope>
    <source>
        <strain evidence="4 5">200518_36</strain>
    </source>
</reference>
<gene>
    <name evidence="4" type="primary">hofQ</name>
    <name evidence="4" type="ORF">MACH16_29590</name>
</gene>
<evidence type="ECO:0000313" key="5">
    <source>
        <dbReference type="Proteomes" id="UP001307608"/>
    </source>
</evidence>
<keyword evidence="5" id="KW-1185">Reference proteome</keyword>
<evidence type="ECO:0000259" key="3">
    <source>
        <dbReference type="Pfam" id="PF00263"/>
    </source>
</evidence>
<feature type="domain" description="Type II/III secretion system secretin-like" evidence="3">
    <location>
        <begin position="236"/>
        <end position="388"/>
    </location>
</feature>
<dbReference type="PRINTS" id="PR00811">
    <property type="entry name" value="BCTERIALGSPD"/>
</dbReference>
<sequence length="393" mass="43410">MSKFIKASLLLLMLMIGRSVSAMDVYFESRSLQEVLPWLASQMNESVIISPDIQDVLTLSIKNASWKDVMEAIAQQPHLRLEWQGSVAVLMPNRITDEVSADAQEALCQRAYWLLKHAKADIVGEHLQTLYPSLSLIVDKRTNSIVASTCDSLDGILDTLAWLDAPLRQVEISAQIAQVSRTAQSQFGVNWQTSLSDGVRSSLGGAVDLGALTPSTSVSFSNSGGSGLLALTLDMMESEGYANVVSKPKIVTSEGQPARIESGTEFPYQTVNDDKVSIEFRQAALMLEVTPFVKDGEHILLSLTIHQDSVGDLINGVPSLKTNRLKTQVVVKNQETLVLGGIFREERFEYESRVPFLSAIPWLGELFKRRSEQQEKVELLVFITPKLLQMSVN</sequence>
<comment type="similarity">
    <text evidence="1">Belongs to the bacterial secretin family.</text>
</comment>
<dbReference type="InterPro" id="IPR001775">
    <property type="entry name" value="GspD/PilQ"/>
</dbReference>
<dbReference type="EMBL" id="AP027271">
    <property type="protein sequence ID" value="BDX04211.1"/>
    <property type="molecule type" value="Genomic_DNA"/>
</dbReference>
<dbReference type="InterPro" id="IPR051808">
    <property type="entry name" value="Type_IV_pilus_biogenesis"/>
</dbReference>
<dbReference type="PANTHER" id="PTHR30604">
    <property type="entry name" value="PROTEIN TRANSPORT PROTEIN HOFQ"/>
    <property type="match status" value="1"/>
</dbReference>